<dbReference type="Gene3D" id="3.80.10.10">
    <property type="entry name" value="Ribonuclease Inhibitor"/>
    <property type="match status" value="1"/>
</dbReference>
<dbReference type="PROSITE" id="PS51450">
    <property type="entry name" value="LRR"/>
    <property type="match status" value="1"/>
</dbReference>
<dbReference type="InterPro" id="IPR032754">
    <property type="entry name" value="LRRC37_N"/>
</dbReference>
<evidence type="ECO:0000313" key="8">
    <source>
        <dbReference type="EMBL" id="KAF6457314.1"/>
    </source>
</evidence>
<feature type="compositionally biased region" description="Polar residues" evidence="3">
    <location>
        <begin position="318"/>
        <end position="329"/>
    </location>
</feature>
<evidence type="ECO:0000259" key="7">
    <source>
        <dbReference type="Pfam" id="PF15779"/>
    </source>
</evidence>
<feature type="region of interest" description="Disordered" evidence="3">
    <location>
        <begin position="1033"/>
        <end position="1056"/>
    </location>
</feature>
<dbReference type="InterPro" id="IPR003591">
    <property type="entry name" value="Leu-rich_rpt_typical-subtyp"/>
</dbReference>
<sequence>MSRLRLWDPRLLFTWQLLWLLVLAAEPPVLAPDRVQLTSDPPWLPEPWSSQSSDFTPESPHALIPPADPGGFNYLGSPAADQMLALPQELTETLVPFLETDSDGELHSASDQFAVPHQGRNNKLTQHQRRPEEVPKLSWGQNQALSRPPQLQSKTHSADLGQAVDNHSLGSGSSKPAKLIVSPPNLKQDLSQLPRYAKVGRTLSQLVKTPQRQEQQLQDDYLDPSMGVFHPEENLPMDFVEGPDKPSKSSEEVEISALQDAQAHHLEPLEFEPSLQQEALTQHPQSLEQAESFSPQAEAQAQHPEHIEDMELLPLQQEAPSQPPESSQELVLPSEQEKSPPGPLDTLEEVEHSSVQQEPPAQLAEAPEEVETSLALEEGNVASPSRVEAQQLHSHGVTVNLQLTVTPTRAEEAESSPVQEEEMAQPSEHPEEAEPPPGQEEPLAQPVEHPEEVEPSPGQEEPLAQPVEHSAEVEPSPVQEETMAQPPEHPEEVESLPLEQESSDQNFQGNSISYIDENIWNSYRWAEKLILGENHLSELHKDSFEGLLSLQYLDLSCNKIQSIERRTFEPLPFLQFINLGCNLLTELSFGTFQAWHGMQFLHKLILNRNPLVTVEDSYLFKLPALKYLDMGTTQVSLSTVESILMLTLELEKLILPTHVACCLCKFKNSIEVVCKTVKLHCDTECLTNTSYCDEEIAIGNAEGSFMKVLQARKKNTSTELIIEPEKASSDKNGVSLSGFMNEQLDFNDESDVISALNYILPYFSEGNLEDVESILLPFIKLLFSNVQEGDMPLSLLKNNTKDSSLKPESDNSTYKNKLRKLYFLENLLDAEIQEKIDEVKKKEKTAMLINSNRLGPKFKRQIFRKKKLNTNQPQENSLAETQSVRRRLLRVNRVLEDPRGIQKRHFKEVGDQSIRRKQNARPIVENTVKERRLRRPSPRELEYLHMVHRPRKLVENSFNTEPSFINKHKAAVSSFLKQYSLGSPSDSTYPESLSAAKNRSKDFSYPIFILENANARVRNMKASELISHARKKHRFHKSRSHVIQKTPKPKTSRKFRKEGSLNRLMLAKRPLFSAVKSLINSPARESFSSSEELTSQENPDVFSFSETATENATAENRTAENRTEQTVFEENIPLGNITVPEEMIPKASDHENVSSADSAVTADNLMPTVKQTNETQWEYHNAATDVPSTAQGFTFPFFSSPGDQFETQLNQQLRSLIPNNDVRKLISHVIRTLKMDCSEVTVQLACAKLISRTGLLMKLLSEQQEVKVAKAEWDTDQWKNENYINESTEAQPEQKGGQELRELTKEVPGYGYNNKLILAISVTVVVMILIIIFCLIEIYSHRTASEEDEGNPRGFFRYVLRRKSSVERERQEGSFWKRRPLWLRDMYRPLNATRKKNMAQKLHDRDSSDEDEIFNKDKGEHDESSTEKVLSRESATEEPVEESQAEHDTVKD</sequence>
<dbReference type="Proteomes" id="UP000593571">
    <property type="component" value="Unassembled WGS sequence"/>
</dbReference>
<feature type="region of interest" description="Disordered" evidence="3">
    <location>
        <begin position="111"/>
        <end position="157"/>
    </location>
</feature>
<feature type="signal peptide" evidence="5">
    <location>
        <begin position="1"/>
        <end position="24"/>
    </location>
</feature>
<dbReference type="InterPro" id="IPR015753">
    <property type="entry name" value="LRRC37"/>
</dbReference>
<evidence type="ECO:0000313" key="9">
    <source>
        <dbReference type="Proteomes" id="UP000593571"/>
    </source>
</evidence>
<keyword evidence="4" id="KW-1133">Transmembrane helix</keyword>
<gene>
    <name evidence="8" type="ORF">HJG63_012703</name>
</gene>
<feature type="transmembrane region" description="Helical" evidence="4">
    <location>
        <begin position="1316"/>
        <end position="1336"/>
    </location>
</feature>
<feature type="region of interest" description="Disordered" evidence="3">
    <location>
        <begin position="277"/>
        <end position="304"/>
    </location>
</feature>
<name>A0A7J8GB37_ROUAE</name>
<evidence type="ECO:0000256" key="3">
    <source>
        <dbReference type="SAM" id="MobiDB-lite"/>
    </source>
</evidence>
<keyword evidence="2" id="KW-0677">Repeat</keyword>
<evidence type="ECO:0000256" key="2">
    <source>
        <dbReference type="ARBA" id="ARBA00022737"/>
    </source>
</evidence>
<feature type="chain" id="PRO_5029724906" description="Leucine rich repeat containing 37A" evidence="5">
    <location>
        <begin position="25"/>
        <end position="1452"/>
    </location>
</feature>
<keyword evidence="4" id="KW-0472">Membrane</keyword>
<feature type="compositionally biased region" description="Polar residues" evidence="3">
    <location>
        <begin position="277"/>
        <end position="299"/>
    </location>
</feature>
<dbReference type="EMBL" id="JACASE010000006">
    <property type="protein sequence ID" value="KAF6457314.1"/>
    <property type="molecule type" value="Genomic_DNA"/>
</dbReference>
<feature type="compositionally biased region" description="Basic and acidic residues" evidence="3">
    <location>
        <begin position="242"/>
        <end position="251"/>
    </location>
</feature>
<comment type="caution">
    <text evidence="8">The sequence shown here is derived from an EMBL/GenBank/DDBJ whole genome shotgun (WGS) entry which is preliminary data.</text>
</comment>
<dbReference type="InterPro" id="IPR029423">
    <property type="entry name" value="LRRC37AB_C"/>
</dbReference>
<feature type="domain" description="Leucine-rich repeat-containing protein 37 N-terminal" evidence="7">
    <location>
        <begin position="349"/>
        <end position="417"/>
    </location>
</feature>
<dbReference type="Pfam" id="PF13855">
    <property type="entry name" value="LRR_8"/>
    <property type="match status" value="1"/>
</dbReference>
<keyword evidence="1" id="KW-0433">Leucine-rich repeat</keyword>
<reference evidence="8 9" key="1">
    <citation type="journal article" date="2020" name="Nature">
        <title>Six reference-quality genomes reveal evolution of bat adaptations.</title>
        <authorList>
            <person name="Jebb D."/>
            <person name="Huang Z."/>
            <person name="Pippel M."/>
            <person name="Hughes G.M."/>
            <person name="Lavrichenko K."/>
            <person name="Devanna P."/>
            <person name="Winkler S."/>
            <person name="Jermiin L.S."/>
            <person name="Skirmuntt E.C."/>
            <person name="Katzourakis A."/>
            <person name="Burkitt-Gray L."/>
            <person name="Ray D.A."/>
            <person name="Sullivan K.A.M."/>
            <person name="Roscito J.G."/>
            <person name="Kirilenko B.M."/>
            <person name="Davalos L.M."/>
            <person name="Corthals A.P."/>
            <person name="Power M.L."/>
            <person name="Jones G."/>
            <person name="Ransome R.D."/>
            <person name="Dechmann D.K.N."/>
            <person name="Locatelli A.G."/>
            <person name="Puechmaille S.J."/>
            <person name="Fedrigo O."/>
            <person name="Jarvis E.D."/>
            <person name="Hiller M."/>
            <person name="Vernes S.C."/>
            <person name="Myers E.W."/>
            <person name="Teeling E.C."/>
        </authorList>
    </citation>
    <scope>NUCLEOTIDE SEQUENCE [LARGE SCALE GENOMIC DNA]</scope>
    <source>
        <strain evidence="8">MRouAeg1</strain>
        <tissue evidence="8">Muscle</tissue>
    </source>
</reference>
<proteinExistence type="predicted"/>
<dbReference type="PANTHER" id="PTHR23045">
    <property type="entry name" value="LEUCINE-RICH REPEAT-CONTAINING PROTEIN 37A"/>
    <property type="match status" value="1"/>
</dbReference>
<feature type="compositionally biased region" description="Low complexity" evidence="3">
    <location>
        <begin position="355"/>
        <end position="365"/>
    </location>
</feature>
<feature type="domain" description="LRRC37A/B like protein 1 C-terminal" evidence="6">
    <location>
        <begin position="1200"/>
        <end position="1347"/>
    </location>
</feature>
<evidence type="ECO:0000259" key="6">
    <source>
        <dbReference type="Pfam" id="PF14914"/>
    </source>
</evidence>
<feature type="region of interest" description="Disordered" evidence="3">
    <location>
        <begin position="223"/>
        <end position="258"/>
    </location>
</feature>
<evidence type="ECO:0000256" key="4">
    <source>
        <dbReference type="SAM" id="Phobius"/>
    </source>
</evidence>
<dbReference type="SUPFAM" id="SSF52058">
    <property type="entry name" value="L domain-like"/>
    <property type="match status" value="1"/>
</dbReference>
<feature type="compositionally biased region" description="Basic and acidic residues" evidence="3">
    <location>
        <begin position="1413"/>
        <end position="1435"/>
    </location>
</feature>
<keyword evidence="5" id="KW-0732">Signal</keyword>
<evidence type="ECO:0000256" key="1">
    <source>
        <dbReference type="ARBA" id="ARBA00022614"/>
    </source>
</evidence>
<feature type="region of interest" description="Disordered" evidence="3">
    <location>
        <begin position="1394"/>
        <end position="1452"/>
    </location>
</feature>
<dbReference type="Pfam" id="PF14914">
    <property type="entry name" value="LRRC37AB_C"/>
    <property type="match status" value="1"/>
</dbReference>
<keyword evidence="4" id="KW-0812">Transmembrane</keyword>
<feature type="compositionally biased region" description="Polar residues" evidence="3">
    <location>
        <begin position="139"/>
        <end position="155"/>
    </location>
</feature>
<dbReference type="InterPro" id="IPR032675">
    <property type="entry name" value="LRR_dom_sf"/>
</dbReference>
<dbReference type="InterPro" id="IPR001611">
    <property type="entry name" value="Leu-rich_rpt"/>
</dbReference>
<protein>
    <recommendedName>
        <fullName evidence="10">Leucine rich repeat containing 37A</fullName>
    </recommendedName>
</protein>
<accession>A0A7J8GB37</accession>
<evidence type="ECO:0008006" key="10">
    <source>
        <dbReference type="Google" id="ProtNLM"/>
    </source>
</evidence>
<feature type="compositionally biased region" description="Polar residues" evidence="3">
    <location>
        <begin position="391"/>
        <end position="407"/>
    </location>
</feature>
<keyword evidence="9" id="KW-1185">Reference proteome</keyword>
<dbReference type="PANTHER" id="PTHR23045:SF9">
    <property type="entry name" value="LEUCINE RICH REPEAT CONTAINING 37A-RELATED"/>
    <property type="match status" value="1"/>
</dbReference>
<organism evidence="8 9">
    <name type="scientific">Rousettus aegyptiacus</name>
    <name type="common">Egyptian fruit bat</name>
    <name type="synonym">Pteropus aegyptiacus</name>
    <dbReference type="NCBI Taxonomy" id="9407"/>
    <lineage>
        <taxon>Eukaryota</taxon>
        <taxon>Metazoa</taxon>
        <taxon>Chordata</taxon>
        <taxon>Craniata</taxon>
        <taxon>Vertebrata</taxon>
        <taxon>Euteleostomi</taxon>
        <taxon>Mammalia</taxon>
        <taxon>Eutheria</taxon>
        <taxon>Laurasiatheria</taxon>
        <taxon>Chiroptera</taxon>
        <taxon>Yinpterochiroptera</taxon>
        <taxon>Pteropodoidea</taxon>
        <taxon>Pteropodidae</taxon>
        <taxon>Rousettinae</taxon>
        <taxon>Rousettus</taxon>
    </lineage>
</organism>
<dbReference type="SMART" id="SM00369">
    <property type="entry name" value="LRR_TYP"/>
    <property type="match status" value="4"/>
</dbReference>
<feature type="region of interest" description="Disordered" evidence="3">
    <location>
        <begin position="317"/>
        <end position="505"/>
    </location>
</feature>
<evidence type="ECO:0000256" key="5">
    <source>
        <dbReference type="SAM" id="SignalP"/>
    </source>
</evidence>
<dbReference type="Pfam" id="PF15779">
    <property type="entry name" value="LRRC37"/>
    <property type="match status" value="1"/>
</dbReference>